<name>A0A8J5V233_ZIZPA</name>
<feature type="compositionally biased region" description="Low complexity" evidence="4">
    <location>
        <begin position="11"/>
        <end position="20"/>
    </location>
</feature>
<dbReference type="GO" id="GO:0002181">
    <property type="term" value="P:cytoplasmic translation"/>
    <property type="evidence" value="ECO:0007669"/>
    <property type="project" value="TreeGrafter"/>
</dbReference>
<keyword evidence="6" id="KW-1185">Reference proteome</keyword>
<reference evidence="5" key="1">
    <citation type="journal article" date="2021" name="bioRxiv">
        <title>Whole Genome Assembly and Annotation of Northern Wild Rice, Zizania palustris L., Supports a Whole Genome Duplication in the Zizania Genus.</title>
        <authorList>
            <person name="Haas M."/>
            <person name="Kono T."/>
            <person name="Macchietto M."/>
            <person name="Millas R."/>
            <person name="McGilp L."/>
            <person name="Shao M."/>
            <person name="Duquette J."/>
            <person name="Hirsch C.N."/>
            <person name="Kimball J."/>
        </authorList>
    </citation>
    <scope>NUCLEOTIDE SEQUENCE</scope>
    <source>
        <tissue evidence="5">Fresh leaf tissue</tissue>
    </source>
</reference>
<dbReference type="Pfam" id="PF01159">
    <property type="entry name" value="Ribosomal_L6e"/>
    <property type="match status" value="1"/>
</dbReference>
<evidence type="ECO:0000256" key="2">
    <source>
        <dbReference type="ARBA" id="ARBA00022980"/>
    </source>
</evidence>
<dbReference type="AlphaFoldDB" id="A0A8J5V233"/>
<feature type="compositionally biased region" description="Pro residues" evidence="4">
    <location>
        <begin position="154"/>
        <end position="167"/>
    </location>
</feature>
<dbReference type="EMBL" id="JAAALK010001387">
    <property type="protein sequence ID" value="KAG8042991.1"/>
    <property type="molecule type" value="Genomic_DNA"/>
</dbReference>
<sequence>MVGKPLPKTQSSMRAKSNAKASKKRSMFNLFMVARPFSLPPPADVTSGNKETDEDNDEALRVIIRWTKQKKRKHRLAAVVGRLESEWSFIRQIEISLPFFYRLGIDSTIIVTDCGGLAGNKYTSLRFLFHILIKKCTAVSGYYNCSPPLSLAPVSPPPPPPPLPPLRCHPFASSPSPPPRLSASAASPSTPPLHRLPSVASPPLPPLRRLPASLPPLPPLRRLPFNSSPPPPPLHLLRFAASPPPPALHRLPFPKAVKTDAAAAATSTPKFYSADDVKPRQPSTRKPNATNLRSSIMPGTVLILLAGRFMGKRVVFLKQLKSGLLLLTGPFKINGVPIRRVNHAYVITTSTKVDVFGINVPEALFLLYHKHDVPVKWVCRELEGQRPFGAEDMQPLEAPRFMWWADELAAAVAVGSSRPMPSRTVKAKAPKNRSMSYLFMVAPSLTLPPPTDQSG</sequence>
<accession>A0A8J5V233</accession>
<dbReference type="Proteomes" id="UP000729402">
    <property type="component" value="Unassembled WGS sequence"/>
</dbReference>
<dbReference type="GO" id="GO:0003723">
    <property type="term" value="F:RNA binding"/>
    <property type="evidence" value="ECO:0007669"/>
    <property type="project" value="TreeGrafter"/>
</dbReference>
<protein>
    <recommendedName>
        <fullName evidence="7">60S ribosomal protein L6</fullName>
    </recommendedName>
</protein>
<dbReference type="GO" id="GO:0003735">
    <property type="term" value="F:structural constituent of ribosome"/>
    <property type="evidence" value="ECO:0007669"/>
    <property type="project" value="InterPro"/>
</dbReference>
<dbReference type="InterPro" id="IPR041997">
    <property type="entry name" value="Ribosomal_eL6_KOW"/>
</dbReference>
<dbReference type="PANTHER" id="PTHR10715:SF0">
    <property type="entry name" value="LARGE RIBOSOMAL SUBUNIT PROTEIN EL6"/>
    <property type="match status" value="1"/>
</dbReference>
<evidence type="ECO:0000256" key="3">
    <source>
        <dbReference type="ARBA" id="ARBA00023274"/>
    </source>
</evidence>
<feature type="region of interest" description="Disordered" evidence="4">
    <location>
        <begin position="270"/>
        <end position="290"/>
    </location>
</feature>
<dbReference type="PANTHER" id="PTHR10715">
    <property type="entry name" value="60S RIBOSOMAL PROTEIN L6"/>
    <property type="match status" value="1"/>
</dbReference>
<dbReference type="CDD" id="cd13156">
    <property type="entry name" value="KOW_RPL6"/>
    <property type="match status" value="1"/>
</dbReference>
<feature type="compositionally biased region" description="Polar residues" evidence="4">
    <location>
        <begin position="281"/>
        <end position="290"/>
    </location>
</feature>
<organism evidence="5 6">
    <name type="scientific">Zizania palustris</name>
    <name type="common">Northern wild rice</name>
    <dbReference type="NCBI Taxonomy" id="103762"/>
    <lineage>
        <taxon>Eukaryota</taxon>
        <taxon>Viridiplantae</taxon>
        <taxon>Streptophyta</taxon>
        <taxon>Embryophyta</taxon>
        <taxon>Tracheophyta</taxon>
        <taxon>Spermatophyta</taxon>
        <taxon>Magnoliopsida</taxon>
        <taxon>Liliopsida</taxon>
        <taxon>Poales</taxon>
        <taxon>Poaceae</taxon>
        <taxon>BOP clade</taxon>
        <taxon>Oryzoideae</taxon>
        <taxon>Oryzeae</taxon>
        <taxon>Zizaniinae</taxon>
        <taxon>Zizania</taxon>
    </lineage>
</organism>
<feature type="region of interest" description="Disordered" evidence="4">
    <location>
        <begin position="153"/>
        <end position="215"/>
    </location>
</feature>
<keyword evidence="2" id="KW-0689">Ribosomal protein</keyword>
<keyword evidence="3" id="KW-0687">Ribonucleoprotein</keyword>
<feature type="compositionally biased region" description="Pro residues" evidence="4">
    <location>
        <begin position="200"/>
        <end position="215"/>
    </location>
</feature>
<evidence type="ECO:0000256" key="1">
    <source>
        <dbReference type="ARBA" id="ARBA00010592"/>
    </source>
</evidence>
<evidence type="ECO:0000313" key="6">
    <source>
        <dbReference type="Proteomes" id="UP000729402"/>
    </source>
</evidence>
<feature type="region of interest" description="Disordered" evidence="4">
    <location>
        <begin position="1"/>
        <end position="23"/>
    </location>
</feature>
<evidence type="ECO:0000313" key="5">
    <source>
        <dbReference type="EMBL" id="KAG8042991.1"/>
    </source>
</evidence>
<comment type="similarity">
    <text evidence="1">Belongs to the eukaryotic ribosomal protein eL6 family.</text>
</comment>
<dbReference type="OrthoDB" id="736291at2759"/>
<proteinExistence type="inferred from homology"/>
<reference evidence="5" key="2">
    <citation type="submission" date="2021-02" db="EMBL/GenBank/DDBJ databases">
        <authorList>
            <person name="Kimball J.A."/>
            <person name="Haas M.W."/>
            <person name="Macchietto M."/>
            <person name="Kono T."/>
            <person name="Duquette J."/>
            <person name="Shao M."/>
        </authorList>
    </citation>
    <scope>NUCLEOTIDE SEQUENCE</scope>
    <source>
        <tissue evidence="5">Fresh leaf tissue</tissue>
    </source>
</reference>
<dbReference type="FunFam" id="2.30.30.30:FF:000014">
    <property type="entry name" value="60S ribosomal protein L6"/>
    <property type="match status" value="1"/>
</dbReference>
<dbReference type="InterPro" id="IPR000915">
    <property type="entry name" value="60S_ribosomal_eL6"/>
</dbReference>
<evidence type="ECO:0000256" key="4">
    <source>
        <dbReference type="SAM" id="MobiDB-lite"/>
    </source>
</evidence>
<gene>
    <name evidence="5" type="ORF">GUJ93_ZPchr0681g6577</name>
</gene>
<comment type="caution">
    <text evidence="5">The sequence shown here is derived from an EMBL/GenBank/DDBJ whole genome shotgun (WGS) entry which is preliminary data.</text>
</comment>
<dbReference type="GO" id="GO:0000027">
    <property type="term" value="P:ribosomal large subunit assembly"/>
    <property type="evidence" value="ECO:0007669"/>
    <property type="project" value="TreeGrafter"/>
</dbReference>
<evidence type="ECO:0008006" key="7">
    <source>
        <dbReference type="Google" id="ProtNLM"/>
    </source>
</evidence>
<dbReference type="GO" id="GO:0022625">
    <property type="term" value="C:cytosolic large ribosomal subunit"/>
    <property type="evidence" value="ECO:0007669"/>
    <property type="project" value="TreeGrafter"/>
</dbReference>